<sequence>MEVSGYVTGKSVTDVLGIYEVSADPFASESYEDPFSITKKVNGVTGNVGAKLKLGFFRLNADYTLGEFNTLTFGVNFGFR</sequence>
<accession>A0ABY5Y9Z9</accession>
<keyword evidence="2" id="KW-1185">Reference proteome</keyword>
<dbReference type="InterPro" id="IPR046495">
    <property type="entry name" value="DUF6588"/>
</dbReference>
<proteinExistence type="predicted"/>
<reference evidence="1" key="1">
    <citation type="submission" date="2022-09" db="EMBL/GenBank/DDBJ databases">
        <title>Maribacter litopenaei sp. nov., isolated from the intestinal tract of the Pacific White Shrimp, Litopenaeus vannamei.</title>
        <authorList>
            <person name="Kim S.Y."/>
            <person name="Hwang C.Y."/>
        </authorList>
    </citation>
    <scope>NUCLEOTIDE SEQUENCE</scope>
    <source>
        <strain evidence="1">HL-LV01</strain>
    </source>
</reference>
<gene>
    <name evidence="1" type="ORF">NYZ99_04465</name>
</gene>
<evidence type="ECO:0008006" key="3">
    <source>
        <dbReference type="Google" id="ProtNLM"/>
    </source>
</evidence>
<evidence type="ECO:0000313" key="2">
    <source>
        <dbReference type="Proteomes" id="UP001059209"/>
    </source>
</evidence>
<organism evidence="1 2">
    <name type="scientific">Maribacter litopenaei</name>
    <dbReference type="NCBI Taxonomy" id="2976127"/>
    <lineage>
        <taxon>Bacteria</taxon>
        <taxon>Pseudomonadati</taxon>
        <taxon>Bacteroidota</taxon>
        <taxon>Flavobacteriia</taxon>
        <taxon>Flavobacteriales</taxon>
        <taxon>Flavobacteriaceae</taxon>
        <taxon>Maribacter</taxon>
    </lineage>
</organism>
<name>A0ABY5Y9Z9_9FLAO</name>
<evidence type="ECO:0000313" key="1">
    <source>
        <dbReference type="EMBL" id="UWX55698.1"/>
    </source>
</evidence>
<dbReference type="Proteomes" id="UP001059209">
    <property type="component" value="Chromosome"/>
</dbReference>
<dbReference type="EMBL" id="CP104205">
    <property type="protein sequence ID" value="UWX55698.1"/>
    <property type="molecule type" value="Genomic_DNA"/>
</dbReference>
<dbReference type="RefSeq" id="WP_260573865.1">
    <property type="nucleotide sequence ID" value="NZ_CP104205.1"/>
</dbReference>
<dbReference type="Pfam" id="PF20230">
    <property type="entry name" value="DUF6588"/>
    <property type="match status" value="1"/>
</dbReference>
<protein>
    <recommendedName>
        <fullName evidence="3">Outer membrane protein beta-barrel domain-containing protein</fullName>
    </recommendedName>
</protein>